<feature type="domain" description="SnoaL-like" evidence="2">
    <location>
        <begin position="49"/>
        <end position="137"/>
    </location>
</feature>
<dbReference type="Pfam" id="PF12680">
    <property type="entry name" value="SnoaL_2"/>
    <property type="match status" value="1"/>
</dbReference>
<dbReference type="InterPro" id="IPR032710">
    <property type="entry name" value="NTF2-like_dom_sf"/>
</dbReference>
<evidence type="ECO:0000259" key="2">
    <source>
        <dbReference type="Pfam" id="PF12680"/>
    </source>
</evidence>
<proteinExistence type="predicted"/>
<keyword evidence="1" id="KW-0732">Signal</keyword>
<dbReference type="AlphaFoldDB" id="A0A139AHG9"/>
<organism evidence="3 4">
    <name type="scientific">Gonapodya prolifera (strain JEL478)</name>
    <name type="common">Monoblepharis prolifera</name>
    <dbReference type="NCBI Taxonomy" id="1344416"/>
    <lineage>
        <taxon>Eukaryota</taxon>
        <taxon>Fungi</taxon>
        <taxon>Fungi incertae sedis</taxon>
        <taxon>Chytridiomycota</taxon>
        <taxon>Chytridiomycota incertae sedis</taxon>
        <taxon>Monoblepharidomycetes</taxon>
        <taxon>Monoblepharidales</taxon>
        <taxon>Gonapodyaceae</taxon>
        <taxon>Gonapodya</taxon>
    </lineage>
</organism>
<sequence length="225" mass="25425">MRSFYRSFLVAILLLIGLSLSLGPAVAKAHPYGNVWLNDNEALVLNAVTELFVNKNVDAVDQYWSPNYIQRDPFLPNGTAPLKNFTALSSFTYETGFIVSNGPVVAIRSRITPVNRTGNISLVVDIYRVQGNKIVEHWSVAQDEVPVNRTVSGLPMFDPQEHHSYNLSQCWNEGEETRNMLQARWGLHKLFNMGDLAFFDRFWDRAYLQHNPGVASGSDQLRPNV</sequence>
<gene>
    <name evidence="3" type="ORF">M427DRAFT_154881</name>
</gene>
<dbReference type="Gene3D" id="3.10.450.50">
    <property type="match status" value="1"/>
</dbReference>
<evidence type="ECO:0000256" key="1">
    <source>
        <dbReference type="SAM" id="SignalP"/>
    </source>
</evidence>
<evidence type="ECO:0000313" key="3">
    <source>
        <dbReference type="EMBL" id="KXS16178.1"/>
    </source>
</evidence>
<evidence type="ECO:0000313" key="4">
    <source>
        <dbReference type="Proteomes" id="UP000070544"/>
    </source>
</evidence>
<accession>A0A139AHG9</accession>
<protein>
    <recommendedName>
        <fullName evidence="2">SnoaL-like domain-containing protein</fullName>
    </recommendedName>
</protein>
<dbReference type="InterPro" id="IPR037401">
    <property type="entry name" value="SnoaL-like"/>
</dbReference>
<name>A0A139AHG9_GONPJ</name>
<feature type="signal peptide" evidence="1">
    <location>
        <begin position="1"/>
        <end position="27"/>
    </location>
</feature>
<dbReference type="EMBL" id="KQ965756">
    <property type="protein sequence ID" value="KXS16178.1"/>
    <property type="molecule type" value="Genomic_DNA"/>
</dbReference>
<feature type="chain" id="PRO_5007296209" description="SnoaL-like domain-containing protein" evidence="1">
    <location>
        <begin position="28"/>
        <end position="225"/>
    </location>
</feature>
<dbReference type="OrthoDB" id="2155522at2759"/>
<dbReference type="Proteomes" id="UP000070544">
    <property type="component" value="Unassembled WGS sequence"/>
</dbReference>
<reference evidence="3 4" key="1">
    <citation type="journal article" date="2015" name="Genome Biol. Evol.">
        <title>Phylogenomic analyses indicate that early fungi evolved digesting cell walls of algal ancestors of land plants.</title>
        <authorList>
            <person name="Chang Y."/>
            <person name="Wang S."/>
            <person name="Sekimoto S."/>
            <person name="Aerts A.L."/>
            <person name="Choi C."/>
            <person name="Clum A."/>
            <person name="LaButti K.M."/>
            <person name="Lindquist E.A."/>
            <person name="Yee Ngan C."/>
            <person name="Ohm R.A."/>
            <person name="Salamov A.A."/>
            <person name="Grigoriev I.V."/>
            <person name="Spatafora J.W."/>
            <person name="Berbee M.L."/>
        </authorList>
    </citation>
    <scope>NUCLEOTIDE SEQUENCE [LARGE SCALE GENOMIC DNA]</scope>
    <source>
        <strain evidence="3 4">JEL478</strain>
    </source>
</reference>
<dbReference type="SUPFAM" id="SSF54427">
    <property type="entry name" value="NTF2-like"/>
    <property type="match status" value="1"/>
</dbReference>
<keyword evidence="4" id="KW-1185">Reference proteome</keyword>